<dbReference type="EMBL" id="AP013067">
    <property type="protein sequence ID" value="BAN36840.1"/>
    <property type="molecule type" value="Genomic_DNA"/>
</dbReference>
<keyword evidence="1" id="KW-0614">Plasmid</keyword>
<proteinExistence type="predicted"/>
<sequence>MSTTDKSLLWLYFWRFSTERIVATALGLDYNKNRNTLARLSNRGLTKRTESSRSSSKFIYLLTKEGVDYCKKCYDMELNYDTDISHMRQGGVIHTLACQLVTARSADLIESYEPERLLKAAFTTGKHPDIKWIVNGKNIAVEVELDGKSGWDLHMMLVRIVESIEGGDFYGYLIFYTCPETLARYKSALSRQIPRWERHGASGQPVQIGFVKARPEVLSRITHIYVKNLIKEV</sequence>
<gene>
    <name evidence="1" type="ORF">SCD_n03041</name>
</gene>
<accession>S6ABK9</accession>
<evidence type="ECO:0000313" key="1">
    <source>
        <dbReference type="EMBL" id="BAN36840.1"/>
    </source>
</evidence>
<reference evidence="1 2" key="1">
    <citation type="journal article" date="2012" name="Appl. Environ. Microbiol.">
        <title>Draft genome sequence of a psychrotolerant sulfur-oxidizing bacterium, Sulfuricella denitrificans skB26, and proteomic insights into cold adaptation.</title>
        <authorList>
            <person name="Watanabe T."/>
            <person name="Kojima H."/>
            <person name="Fukui M."/>
        </authorList>
    </citation>
    <scope>NUCLEOTIDE SEQUENCE [LARGE SCALE GENOMIC DNA]</scope>
    <source>
        <strain evidence="2">skB26</strain>
        <plasmid evidence="1 2">pSCD</plasmid>
    </source>
</reference>
<dbReference type="AlphaFoldDB" id="S6ABK9"/>
<geneLocation type="plasmid" evidence="1 2">
    <name>pSCD</name>
</geneLocation>
<dbReference type="HOGENOM" id="CLU_1189414_0_0_4"/>
<dbReference type="KEGG" id="sdr:SCD_n03041"/>
<dbReference type="RefSeq" id="WP_009207759.1">
    <property type="nucleotide sequence ID" value="NC_022358.1"/>
</dbReference>
<dbReference type="Proteomes" id="UP000015559">
    <property type="component" value="Plasmid pSCD"/>
</dbReference>
<evidence type="ECO:0000313" key="2">
    <source>
        <dbReference type="Proteomes" id="UP000015559"/>
    </source>
</evidence>
<name>S6ABK9_SULDS</name>
<protein>
    <submittedName>
        <fullName evidence="1">Uncharacterized protein</fullName>
    </submittedName>
</protein>
<keyword evidence="2" id="KW-1185">Reference proteome</keyword>
<organism evidence="1 2">
    <name type="scientific">Sulfuricella denitrificans (strain DSM 22764 / NBRC 105220 / skB26)</name>
    <dbReference type="NCBI Taxonomy" id="1163617"/>
    <lineage>
        <taxon>Bacteria</taxon>
        <taxon>Pseudomonadati</taxon>
        <taxon>Pseudomonadota</taxon>
        <taxon>Betaproteobacteria</taxon>
        <taxon>Nitrosomonadales</taxon>
        <taxon>Sulfuricellaceae</taxon>
        <taxon>Sulfuricella</taxon>
    </lineage>
</organism>